<dbReference type="AlphaFoldDB" id="A0A1H3NWI8"/>
<proteinExistence type="predicted"/>
<sequence length="229" mass="24435">MQVNRRVVVVSLVAAALIAGAVGISVAANRDESPQANRTPPAPGRVVQPGAPGQDSRTLSPDELTRLSAPPHSPADADFMRKMVTHHLQALELTALVAGRSPSTDIPQLAKRIEVSQKDEIAQLQQWLVDRGEPLPEPHANHVGHGGLMPGMLDATDLAALAATNGPAFDKLFLELMIRHHEGAITMVGQLYRDGGGVESAADRVAREVNADQSIEVRRMREMLAARAG</sequence>
<dbReference type="OrthoDB" id="26872at2"/>
<keyword evidence="2" id="KW-0732">Signal</keyword>
<dbReference type="PANTHER" id="PTHR36933:SF1">
    <property type="entry name" value="SLL0788 PROTEIN"/>
    <property type="match status" value="1"/>
</dbReference>
<dbReference type="Pfam" id="PF03713">
    <property type="entry name" value="DUF305"/>
    <property type="match status" value="1"/>
</dbReference>
<evidence type="ECO:0000259" key="3">
    <source>
        <dbReference type="Pfam" id="PF03713"/>
    </source>
</evidence>
<dbReference type="Gene3D" id="1.20.1260.10">
    <property type="match status" value="1"/>
</dbReference>
<dbReference type="RefSeq" id="WP_090790099.1">
    <property type="nucleotide sequence ID" value="NZ_BOND01000026.1"/>
</dbReference>
<name>A0A1H3NWI8_9ACTN</name>
<keyword evidence="5" id="KW-1185">Reference proteome</keyword>
<dbReference type="InterPro" id="IPR005183">
    <property type="entry name" value="DUF305_CopM-like"/>
</dbReference>
<evidence type="ECO:0000313" key="4">
    <source>
        <dbReference type="EMBL" id="SDY93080.1"/>
    </source>
</evidence>
<evidence type="ECO:0000313" key="5">
    <source>
        <dbReference type="Proteomes" id="UP000199632"/>
    </source>
</evidence>
<dbReference type="Proteomes" id="UP000199632">
    <property type="component" value="Unassembled WGS sequence"/>
</dbReference>
<feature type="signal peptide" evidence="2">
    <location>
        <begin position="1"/>
        <end position="27"/>
    </location>
</feature>
<reference evidence="5" key="1">
    <citation type="submission" date="2016-10" db="EMBL/GenBank/DDBJ databases">
        <authorList>
            <person name="Varghese N."/>
            <person name="Submissions S."/>
        </authorList>
    </citation>
    <scope>NUCLEOTIDE SEQUENCE [LARGE SCALE GENOMIC DNA]</scope>
    <source>
        <strain evidence="5">DSM 44718</strain>
    </source>
</reference>
<accession>A0A1H3NWI8</accession>
<feature type="domain" description="DUF305" evidence="3">
    <location>
        <begin position="76"/>
        <end position="224"/>
    </location>
</feature>
<gene>
    <name evidence="4" type="ORF">SAMN05421684_2380</name>
</gene>
<dbReference type="PANTHER" id="PTHR36933">
    <property type="entry name" value="SLL0788 PROTEIN"/>
    <property type="match status" value="1"/>
</dbReference>
<dbReference type="EMBL" id="FNQB01000001">
    <property type="protein sequence ID" value="SDY93080.1"/>
    <property type="molecule type" value="Genomic_DNA"/>
</dbReference>
<dbReference type="InterPro" id="IPR012347">
    <property type="entry name" value="Ferritin-like"/>
</dbReference>
<feature type="chain" id="PRO_5011759553" evidence="2">
    <location>
        <begin position="28"/>
        <end position="229"/>
    </location>
</feature>
<feature type="region of interest" description="Disordered" evidence="1">
    <location>
        <begin position="31"/>
        <end position="77"/>
    </location>
</feature>
<protein>
    <submittedName>
        <fullName evidence="4">Uncharacterized conserved protein, DUF305 family</fullName>
    </submittedName>
</protein>
<dbReference type="STRING" id="137265.SAMN05421684_2380"/>
<evidence type="ECO:0000256" key="1">
    <source>
        <dbReference type="SAM" id="MobiDB-lite"/>
    </source>
</evidence>
<organism evidence="4 5">
    <name type="scientific">Asanoa ishikariensis</name>
    <dbReference type="NCBI Taxonomy" id="137265"/>
    <lineage>
        <taxon>Bacteria</taxon>
        <taxon>Bacillati</taxon>
        <taxon>Actinomycetota</taxon>
        <taxon>Actinomycetes</taxon>
        <taxon>Micromonosporales</taxon>
        <taxon>Micromonosporaceae</taxon>
        <taxon>Asanoa</taxon>
    </lineage>
</organism>
<evidence type="ECO:0000256" key="2">
    <source>
        <dbReference type="SAM" id="SignalP"/>
    </source>
</evidence>